<name>A0AAW2N8H6_9LAMI</name>
<feature type="compositionally biased region" description="Low complexity" evidence="1">
    <location>
        <begin position="33"/>
        <end position="57"/>
    </location>
</feature>
<feature type="region of interest" description="Disordered" evidence="1">
    <location>
        <begin position="1"/>
        <end position="84"/>
    </location>
</feature>
<evidence type="ECO:0000313" key="2">
    <source>
        <dbReference type="EMBL" id="KAL0339403.1"/>
    </source>
</evidence>
<comment type="caution">
    <text evidence="2">The sequence shown here is derived from an EMBL/GenBank/DDBJ whole genome shotgun (WGS) entry which is preliminary data.</text>
</comment>
<dbReference type="AlphaFoldDB" id="A0AAW2N8H6"/>
<proteinExistence type="predicted"/>
<accession>A0AAW2N8H6</accession>
<organism evidence="2">
    <name type="scientific">Sesamum angustifolium</name>
    <dbReference type="NCBI Taxonomy" id="2727405"/>
    <lineage>
        <taxon>Eukaryota</taxon>
        <taxon>Viridiplantae</taxon>
        <taxon>Streptophyta</taxon>
        <taxon>Embryophyta</taxon>
        <taxon>Tracheophyta</taxon>
        <taxon>Spermatophyta</taxon>
        <taxon>Magnoliopsida</taxon>
        <taxon>eudicotyledons</taxon>
        <taxon>Gunneridae</taxon>
        <taxon>Pentapetalae</taxon>
        <taxon>asterids</taxon>
        <taxon>lamiids</taxon>
        <taxon>Lamiales</taxon>
        <taxon>Pedaliaceae</taxon>
        <taxon>Sesamum</taxon>
    </lineage>
</organism>
<dbReference type="EMBL" id="JACGWK010000008">
    <property type="protein sequence ID" value="KAL0339403.1"/>
    <property type="molecule type" value="Genomic_DNA"/>
</dbReference>
<feature type="compositionally biased region" description="Polar residues" evidence="1">
    <location>
        <begin position="13"/>
        <end position="25"/>
    </location>
</feature>
<gene>
    <name evidence="2" type="ORF">Sangu_1462400</name>
</gene>
<evidence type="ECO:0000256" key="1">
    <source>
        <dbReference type="SAM" id="MobiDB-lite"/>
    </source>
</evidence>
<protein>
    <submittedName>
        <fullName evidence="2">Uncharacterized protein</fullName>
    </submittedName>
</protein>
<reference evidence="2" key="1">
    <citation type="submission" date="2020-06" db="EMBL/GenBank/DDBJ databases">
        <authorList>
            <person name="Li T."/>
            <person name="Hu X."/>
            <person name="Zhang T."/>
            <person name="Song X."/>
            <person name="Zhang H."/>
            <person name="Dai N."/>
            <person name="Sheng W."/>
            <person name="Hou X."/>
            <person name="Wei L."/>
        </authorList>
    </citation>
    <scope>NUCLEOTIDE SEQUENCE</scope>
    <source>
        <strain evidence="2">G01</strain>
        <tissue evidence="2">Leaf</tissue>
    </source>
</reference>
<sequence>MPVNLGVCATATPPITKSSQGTLFPNDQRGKCPATATSVSSSKKAKSSSSNVPPANSLRCISTPPPPPSPPRDLGNGPFRTLSSSSENLYNHLRII</sequence>
<reference evidence="2" key="2">
    <citation type="journal article" date="2024" name="Plant">
        <title>Genomic evolution and insights into agronomic trait innovations of Sesamum species.</title>
        <authorList>
            <person name="Miao H."/>
            <person name="Wang L."/>
            <person name="Qu L."/>
            <person name="Liu H."/>
            <person name="Sun Y."/>
            <person name="Le M."/>
            <person name="Wang Q."/>
            <person name="Wei S."/>
            <person name="Zheng Y."/>
            <person name="Lin W."/>
            <person name="Duan Y."/>
            <person name="Cao H."/>
            <person name="Xiong S."/>
            <person name="Wang X."/>
            <person name="Wei L."/>
            <person name="Li C."/>
            <person name="Ma Q."/>
            <person name="Ju M."/>
            <person name="Zhao R."/>
            <person name="Li G."/>
            <person name="Mu C."/>
            <person name="Tian Q."/>
            <person name="Mei H."/>
            <person name="Zhang T."/>
            <person name="Gao T."/>
            <person name="Zhang H."/>
        </authorList>
    </citation>
    <scope>NUCLEOTIDE SEQUENCE</scope>
    <source>
        <strain evidence="2">G01</strain>
    </source>
</reference>